<evidence type="ECO:0000313" key="4">
    <source>
        <dbReference type="Proteomes" id="UP000831787"/>
    </source>
</evidence>
<keyword evidence="1" id="KW-0472">Membrane</keyword>
<protein>
    <submittedName>
        <fullName evidence="3">Tripartite tricarboxylate transporter TctB family protein</fullName>
    </submittedName>
</protein>
<evidence type="ECO:0000259" key="2">
    <source>
        <dbReference type="Pfam" id="PF07331"/>
    </source>
</evidence>
<organism evidence="3 4">
    <name type="scientific">Halobacillus salinarum</name>
    <dbReference type="NCBI Taxonomy" id="2932257"/>
    <lineage>
        <taxon>Bacteria</taxon>
        <taxon>Bacillati</taxon>
        <taxon>Bacillota</taxon>
        <taxon>Bacilli</taxon>
        <taxon>Bacillales</taxon>
        <taxon>Bacillaceae</taxon>
        <taxon>Halobacillus</taxon>
    </lineage>
</organism>
<dbReference type="Proteomes" id="UP000831787">
    <property type="component" value="Chromosome"/>
</dbReference>
<evidence type="ECO:0000313" key="3">
    <source>
        <dbReference type="EMBL" id="UOQ44284.1"/>
    </source>
</evidence>
<gene>
    <name evidence="3" type="ORF">MUN89_20940</name>
</gene>
<feature type="transmembrane region" description="Helical" evidence="1">
    <location>
        <begin position="73"/>
        <end position="106"/>
    </location>
</feature>
<feature type="domain" description="DUF1468" evidence="2">
    <location>
        <begin position="7"/>
        <end position="139"/>
    </location>
</feature>
<reference evidence="3 4" key="1">
    <citation type="submission" date="2022-04" db="EMBL/GenBank/DDBJ databases">
        <title>Halobacillus sp. isolated from saltern.</title>
        <authorList>
            <person name="Won M."/>
            <person name="Lee C.-M."/>
            <person name="Woen H.-Y."/>
            <person name="Kwon S.-W."/>
        </authorList>
    </citation>
    <scope>NUCLEOTIDE SEQUENCE [LARGE SCALE GENOMIC DNA]</scope>
    <source>
        <strain evidence="3 4">SSBR10-3</strain>
    </source>
</reference>
<evidence type="ECO:0000256" key="1">
    <source>
        <dbReference type="SAM" id="Phobius"/>
    </source>
</evidence>
<keyword evidence="1" id="KW-1133">Transmembrane helix</keyword>
<feature type="transmembrane region" description="Helical" evidence="1">
    <location>
        <begin position="6"/>
        <end position="22"/>
    </location>
</feature>
<feature type="transmembrane region" description="Helical" evidence="1">
    <location>
        <begin position="113"/>
        <end position="130"/>
    </location>
</feature>
<dbReference type="RefSeq" id="WP_244710120.1">
    <property type="nucleotide sequence ID" value="NZ_CP095073.1"/>
</dbReference>
<sequence>MKKENTIISIITILLGGFFYYCTLDFPGPTGTETGPAFMPRIYSIILMALGTILLVKSLFFKNENPKPKVKIIFLYVGLFLVYVISLPYIGFYVSTVAFLIFILWIGKVNRKVYFISVPLGAVLFIYVFFQQLLNVPLPPGILI</sequence>
<name>A0ABY4EJF0_9BACI</name>
<keyword evidence="4" id="KW-1185">Reference proteome</keyword>
<proteinExistence type="predicted"/>
<keyword evidence="1" id="KW-0812">Transmembrane</keyword>
<dbReference type="InterPro" id="IPR009936">
    <property type="entry name" value="DUF1468"/>
</dbReference>
<feature type="transmembrane region" description="Helical" evidence="1">
    <location>
        <begin position="42"/>
        <end position="61"/>
    </location>
</feature>
<dbReference type="EMBL" id="CP095073">
    <property type="protein sequence ID" value="UOQ44284.1"/>
    <property type="molecule type" value="Genomic_DNA"/>
</dbReference>
<dbReference type="Pfam" id="PF07331">
    <property type="entry name" value="TctB"/>
    <property type="match status" value="1"/>
</dbReference>
<accession>A0ABY4EJF0</accession>